<reference evidence="2" key="1">
    <citation type="submission" date="2021-06" db="EMBL/GenBank/DDBJ databases">
        <authorList>
            <person name="Kallberg Y."/>
            <person name="Tangrot J."/>
            <person name="Rosling A."/>
        </authorList>
    </citation>
    <scope>NUCLEOTIDE SEQUENCE</scope>
    <source>
        <strain evidence="2">FL966</strain>
    </source>
</reference>
<dbReference type="EMBL" id="CAJVQA010007433">
    <property type="protein sequence ID" value="CAG8656611.1"/>
    <property type="molecule type" value="Genomic_DNA"/>
</dbReference>
<organism evidence="2 3">
    <name type="scientific">Cetraspora pellucida</name>
    <dbReference type="NCBI Taxonomy" id="1433469"/>
    <lineage>
        <taxon>Eukaryota</taxon>
        <taxon>Fungi</taxon>
        <taxon>Fungi incertae sedis</taxon>
        <taxon>Mucoromycota</taxon>
        <taxon>Glomeromycotina</taxon>
        <taxon>Glomeromycetes</taxon>
        <taxon>Diversisporales</taxon>
        <taxon>Gigasporaceae</taxon>
        <taxon>Cetraspora</taxon>
    </lineage>
</organism>
<evidence type="ECO:0000313" key="2">
    <source>
        <dbReference type="EMBL" id="CAG8656611.1"/>
    </source>
</evidence>
<evidence type="ECO:0000313" key="3">
    <source>
        <dbReference type="Proteomes" id="UP000789759"/>
    </source>
</evidence>
<accession>A0A9N9DXN7</accession>
<dbReference type="Proteomes" id="UP000789759">
    <property type="component" value="Unassembled WGS sequence"/>
</dbReference>
<evidence type="ECO:0000256" key="1">
    <source>
        <dbReference type="SAM" id="MobiDB-lite"/>
    </source>
</evidence>
<name>A0A9N9DXN7_9GLOM</name>
<gene>
    <name evidence="2" type="ORF">CPELLU_LOCUS9602</name>
</gene>
<comment type="caution">
    <text evidence="2">The sequence shown here is derived from an EMBL/GenBank/DDBJ whole genome shotgun (WGS) entry which is preliminary data.</text>
</comment>
<feature type="compositionally biased region" description="Polar residues" evidence="1">
    <location>
        <begin position="49"/>
        <end position="60"/>
    </location>
</feature>
<keyword evidence="3" id="KW-1185">Reference proteome</keyword>
<sequence length="149" mass="16899">MRESTEAPHTFQVKFDEVEDGNLVINIHKGNLRYKKQVPSNNEVAETLTTQQNFSEYSKNSSKEEDNAGDVSNISEVDLTTTVKWHGWPINYPQDIVEKLDTSTTAKADKIKRVVKNNTGSTTIKFTRPKVFYEYLQAKGAVNINNQVC</sequence>
<protein>
    <submittedName>
        <fullName evidence="2">2516_t:CDS:1</fullName>
    </submittedName>
</protein>
<dbReference type="AlphaFoldDB" id="A0A9N9DXN7"/>
<feature type="region of interest" description="Disordered" evidence="1">
    <location>
        <begin position="49"/>
        <end position="72"/>
    </location>
</feature>
<proteinExistence type="predicted"/>
<dbReference type="OrthoDB" id="2402654at2759"/>